<dbReference type="PANTHER" id="PTHR46044:SF1">
    <property type="entry name" value="CN HYDROLASE DOMAIN-CONTAINING PROTEIN"/>
    <property type="match status" value="1"/>
</dbReference>
<evidence type="ECO:0000256" key="1">
    <source>
        <dbReference type="ARBA" id="ARBA00008129"/>
    </source>
</evidence>
<dbReference type="Proteomes" id="UP001500928">
    <property type="component" value="Unassembled WGS sequence"/>
</dbReference>
<gene>
    <name evidence="4" type="ORF">GCM10023200_09530</name>
</gene>
<dbReference type="PANTHER" id="PTHR46044">
    <property type="entry name" value="NITRILASE"/>
    <property type="match status" value="1"/>
</dbReference>
<dbReference type="Gene3D" id="3.60.110.10">
    <property type="entry name" value="Carbon-nitrogen hydrolase"/>
    <property type="match status" value="1"/>
</dbReference>
<name>A0ABP9AEQ1_9PSEU</name>
<dbReference type="EMBL" id="BAABHO010000005">
    <property type="protein sequence ID" value="GAA4778611.1"/>
    <property type="molecule type" value="Genomic_DNA"/>
</dbReference>
<organism evidence="4 5">
    <name type="scientific">Actinomycetospora chlora</name>
    <dbReference type="NCBI Taxonomy" id="663608"/>
    <lineage>
        <taxon>Bacteria</taxon>
        <taxon>Bacillati</taxon>
        <taxon>Actinomycetota</taxon>
        <taxon>Actinomycetes</taxon>
        <taxon>Pseudonocardiales</taxon>
        <taxon>Pseudonocardiaceae</taxon>
        <taxon>Actinomycetospora</taxon>
    </lineage>
</organism>
<evidence type="ECO:0000313" key="5">
    <source>
        <dbReference type="Proteomes" id="UP001500928"/>
    </source>
</evidence>
<comment type="caution">
    <text evidence="4">The sequence shown here is derived from an EMBL/GenBank/DDBJ whole genome shotgun (WGS) entry which is preliminary data.</text>
</comment>
<dbReference type="Pfam" id="PF00795">
    <property type="entry name" value="CN_hydrolase"/>
    <property type="match status" value="1"/>
</dbReference>
<dbReference type="InterPro" id="IPR003010">
    <property type="entry name" value="C-N_Hydrolase"/>
</dbReference>
<proteinExistence type="inferred from homology"/>
<reference evidence="5" key="1">
    <citation type="journal article" date="2019" name="Int. J. Syst. Evol. Microbiol.">
        <title>The Global Catalogue of Microorganisms (GCM) 10K type strain sequencing project: providing services to taxonomists for standard genome sequencing and annotation.</title>
        <authorList>
            <consortium name="The Broad Institute Genomics Platform"/>
            <consortium name="The Broad Institute Genome Sequencing Center for Infectious Disease"/>
            <person name="Wu L."/>
            <person name="Ma J."/>
        </authorList>
    </citation>
    <scope>NUCLEOTIDE SEQUENCE [LARGE SCALE GENOMIC DNA]</scope>
    <source>
        <strain evidence="5">JCM 17979</strain>
    </source>
</reference>
<feature type="active site" description="Proton acceptor" evidence="2">
    <location>
        <position position="71"/>
    </location>
</feature>
<feature type="domain" description="CN hydrolase" evidence="3">
    <location>
        <begin position="31"/>
        <end position="304"/>
    </location>
</feature>
<dbReference type="InterPro" id="IPR044149">
    <property type="entry name" value="Nitrilases_CHs"/>
</dbReference>
<dbReference type="PROSITE" id="PS50263">
    <property type="entry name" value="CN_HYDROLASE"/>
    <property type="match status" value="1"/>
</dbReference>
<comment type="similarity">
    <text evidence="1">Belongs to the carbon-nitrogen hydrolase superfamily. Nitrilase family.</text>
</comment>
<evidence type="ECO:0000313" key="4">
    <source>
        <dbReference type="EMBL" id="GAA4778611.1"/>
    </source>
</evidence>
<protein>
    <submittedName>
        <fullName evidence="4">Carbon-nitrogen hydrolase family protein</fullName>
    </submittedName>
</protein>
<dbReference type="SUPFAM" id="SSF56317">
    <property type="entry name" value="Carbon-nitrogen hydrolase"/>
    <property type="match status" value="1"/>
</dbReference>
<evidence type="ECO:0000256" key="2">
    <source>
        <dbReference type="PROSITE-ProRule" id="PRU10139"/>
    </source>
</evidence>
<dbReference type="GO" id="GO:0016787">
    <property type="term" value="F:hydrolase activity"/>
    <property type="evidence" value="ECO:0007669"/>
    <property type="project" value="UniProtKB-KW"/>
</dbReference>
<evidence type="ECO:0000259" key="3">
    <source>
        <dbReference type="PROSITE" id="PS50263"/>
    </source>
</evidence>
<dbReference type="InterPro" id="IPR036526">
    <property type="entry name" value="C-N_Hydrolase_sf"/>
</dbReference>
<sequence length="361" mass="38876">MARAVSPAPLQAPSLVGTTVADEEDPMAHVVRAAAVQAEPRWLDLDAGVEHMIGYIADAASRGAQLVAFPETFIPGYPWWIWLDAPAMGMQYVPRYAENSMTRDGEHMRRIADAAGRHGIHVVFGFSERAGGSLYMSQALIADDGRVISVRRKLKPTHVERSVFGEGDGSDLQVHDTPLGRVGALNCWEHFQPLTKYAMYSLGEQIHVGAWPSFSLYRGGARALGPEVNNAASLVYAVEGQTFVVAPCAVVGQAGHDLYCDTETKRQLLMQGGGFARIFGPEGTPLGEDLPETEEGMVIADLDFSMIAIAKSAADPVGHYSRPDVMRLLINRAPNPVVVDRSVPAAPAFVDADELAQAVAD</sequence>
<dbReference type="CDD" id="cd07564">
    <property type="entry name" value="nitrilases_CHs"/>
    <property type="match status" value="1"/>
</dbReference>
<keyword evidence="4" id="KW-0378">Hydrolase</keyword>
<accession>A0ABP9AEQ1</accession>
<dbReference type="InterPro" id="IPR000132">
    <property type="entry name" value="Nitrilase/CN_hydratase_CS"/>
</dbReference>
<dbReference type="PROSITE" id="PS00921">
    <property type="entry name" value="NITRIL_CHT_2"/>
    <property type="match status" value="1"/>
</dbReference>
<keyword evidence="5" id="KW-1185">Reference proteome</keyword>
<dbReference type="PROSITE" id="PS00920">
    <property type="entry name" value="NITRIL_CHT_1"/>
    <property type="match status" value="1"/>
</dbReference>